<feature type="compositionally biased region" description="Polar residues" evidence="1">
    <location>
        <begin position="86"/>
        <end position="97"/>
    </location>
</feature>
<dbReference type="OMA" id="MCAVMAA"/>
<accession>B4P2L6</accession>
<name>B4P2L6_DROYA</name>
<dbReference type="KEGG" id="dya:Dyak_GE11919"/>
<sequence>MKSHIIPLVLLLGIICAAPIAAHPHDLIADPEDSTYESLADSGSGYSSAEEFMTAMDELVRRWQEYDAAHENSTDYPSVDDDETTLDFTDITTQPAI</sequence>
<feature type="region of interest" description="Disordered" evidence="1">
    <location>
        <begin position="70"/>
        <end position="97"/>
    </location>
</feature>
<gene>
    <name evidence="3" type="primary">Dyak\GE11919</name>
    <name evidence="3" type="synonym">Dyak\CG16978</name>
    <name evidence="3" type="synonym">dyak_GLEANR_1221</name>
    <name evidence="3" type="synonym">GE11919</name>
    <name evidence="3" type="ORF">Dyak_GE11919</name>
</gene>
<reference evidence="3 4" key="1">
    <citation type="journal article" date="2007" name="Nature">
        <title>Evolution of genes and genomes on the Drosophila phylogeny.</title>
        <authorList>
            <consortium name="Drosophila 12 Genomes Consortium"/>
            <person name="Clark A.G."/>
            <person name="Eisen M.B."/>
            <person name="Smith D.R."/>
            <person name="Bergman C.M."/>
            <person name="Oliver B."/>
            <person name="Markow T.A."/>
            <person name="Kaufman T.C."/>
            <person name="Kellis M."/>
            <person name="Gelbart W."/>
            <person name="Iyer V.N."/>
            <person name="Pollard D.A."/>
            <person name="Sackton T.B."/>
            <person name="Larracuente A.M."/>
            <person name="Singh N.D."/>
            <person name="Abad J.P."/>
            <person name="Abt D.N."/>
            <person name="Adryan B."/>
            <person name="Aguade M."/>
            <person name="Akashi H."/>
            <person name="Anderson W.W."/>
            <person name="Aquadro C.F."/>
            <person name="Ardell D.H."/>
            <person name="Arguello R."/>
            <person name="Artieri C.G."/>
            <person name="Barbash D.A."/>
            <person name="Barker D."/>
            <person name="Barsanti P."/>
            <person name="Batterham P."/>
            <person name="Batzoglou S."/>
            <person name="Begun D."/>
            <person name="Bhutkar A."/>
            <person name="Blanco E."/>
            <person name="Bosak S.A."/>
            <person name="Bradley R.K."/>
            <person name="Brand A.D."/>
            <person name="Brent M.R."/>
            <person name="Brooks A.N."/>
            <person name="Brown R.H."/>
            <person name="Butlin R.K."/>
            <person name="Caggese C."/>
            <person name="Calvi B.R."/>
            <person name="Bernardo de Carvalho A."/>
            <person name="Caspi A."/>
            <person name="Castrezana S."/>
            <person name="Celniker S.E."/>
            <person name="Chang J.L."/>
            <person name="Chapple C."/>
            <person name="Chatterji S."/>
            <person name="Chinwalla A."/>
            <person name="Civetta A."/>
            <person name="Clifton S.W."/>
            <person name="Comeron J.M."/>
            <person name="Costello J.C."/>
            <person name="Coyne J.A."/>
            <person name="Daub J."/>
            <person name="David R.G."/>
            <person name="Delcher A.L."/>
            <person name="Delehaunty K."/>
            <person name="Do C.B."/>
            <person name="Ebling H."/>
            <person name="Edwards K."/>
            <person name="Eickbush T."/>
            <person name="Evans J.D."/>
            <person name="Filipski A."/>
            <person name="Findeiss S."/>
            <person name="Freyhult E."/>
            <person name="Fulton L."/>
            <person name="Fulton R."/>
            <person name="Garcia A.C."/>
            <person name="Gardiner A."/>
            <person name="Garfield D.A."/>
            <person name="Garvin B.E."/>
            <person name="Gibson G."/>
            <person name="Gilbert D."/>
            <person name="Gnerre S."/>
            <person name="Godfrey J."/>
            <person name="Good R."/>
            <person name="Gotea V."/>
            <person name="Gravely B."/>
            <person name="Greenberg A.J."/>
            <person name="Griffiths-Jones S."/>
            <person name="Gross S."/>
            <person name="Guigo R."/>
            <person name="Gustafson E.A."/>
            <person name="Haerty W."/>
            <person name="Hahn M.W."/>
            <person name="Halligan D.L."/>
            <person name="Halpern A.L."/>
            <person name="Halter G.M."/>
            <person name="Han M.V."/>
            <person name="Heger A."/>
            <person name="Hillier L."/>
            <person name="Hinrichs A.S."/>
            <person name="Holmes I."/>
            <person name="Hoskins R.A."/>
            <person name="Hubisz M.J."/>
            <person name="Hultmark D."/>
            <person name="Huntley M.A."/>
            <person name="Jaffe D.B."/>
            <person name="Jagadeeshan S."/>
            <person name="Jeck W.R."/>
            <person name="Johnson J."/>
            <person name="Jones C.D."/>
            <person name="Jordan W.C."/>
            <person name="Karpen G.H."/>
            <person name="Kataoka E."/>
            <person name="Keightley P.D."/>
            <person name="Kheradpour P."/>
            <person name="Kirkness E.F."/>
            <person name="Koerich L.B."/>
            <person name="Kristiansen K."/>
            <person name="Kudrna D."/>
            <person name="Kulathinal R.J."/>
            <person name="Kumar S."/>
            <person name="Kwok R."/>
            <person name="Lander E."/>
            <person name="Langley C.H."/>
            <person name="Lapoint R."/>
            <person name="Lazzaro B.P."/>
            <person name="Lee S.J."/>
            <person name="Levesque L."/>
            <person name="Li R."/>
            <person name="Lin C.F."/>
            <person name="Lin M.F."/>
            <person name="Lindblad-Toh K."/>
            <person name="Llopart A."/>
            <person name="Long M."/>
            <person name="Low L."/>
            <person name="Lozovsky E."/>
            <person name="Lu J."/>
            <person name="Luo M."/>
            <person name="Machado C.A."/>
            <person name="Makalowski W."/>
            <person name="Marzo M."/>
            <person name="Matsuda M."/>
            <person name="Matzkin L."/>
            <person name="McAllister B."/>
            <person name="McBride C.S."/>
            <person name="McKernan B."/>
            <person name="McKernan K."/>
            <person name="Mendez-Lago M."/>
            <person name="Minx P."/>
            <person name="Mollenhauer M.U."/>
            <person name="Montooth K."/>
            <person name="Mount S.M."/>
            <person name="Mu X."/>
            <person name="Myers E."/>
            <person name="Negre B."/>
            <person name="Newfeld S."/>
            <person name="Nielsen R."/>
            <person name="Noor M.A."/>
            <person name="O'Grady P."/>
            <person name="Pachter L."/>
            <person name="Papaceit M."/>
            <person name="Parisi M.J."/>
            <person name="Parisi M."/>
            <person name="Parts L."/>
            <person name="Pedersen J.S."/>
            <person name="Pesole G."/>
            <person name="Phillippy A.M."/>
            <person name="Ponting C.P."/>
            <person name="Pop M."/>
            <person name="Porcelli D."/>
            <person name="Powell J.R."/>
            <person name="Prohaska S."/>
            <person name="Pruitt K."/>
            <person name="Puig M."/>
            <person name="Quesneville H."/>
            <person name="Ram K.R."/>
            <person name="Rand D."/>
            <person name="Rasmussen M.D."/>
            <person name="Reed L.K."/>
            <person name="Reenan R."/>
            <person name="Reily A."/>
            <person name="Remington K.A."/>
            <person name="Rieger T.T."/>
            <person name="Ritchie M.G."/>
            <person name="Robin C."/>
            <person name="Rogers Y.H."/>
            <person name="Rohde C."/>
            <person name="Rozas J."/>
            <person name="Rubenfield M.J."/>
            <person name="Ruiz A."/>
            <person name="Russo S."/>
            <person name="Salzberg S.L."/>
            <person name="Sanchez-Gracia A."/>
            <person name="Saranga D.J."/>
            <person name="Sato H."/>
            <person name="Schaeffer S.W."/>
            <person name="Schatz M.C."/>
            <person name="Schlenke T."/>
            <person name="Schwartz R."/>
            <person name="Segarra C."/>
            <person name="Singh R.S."/>
            <person name="Sirot L."/>
            <person name="Sirota M."/>
            <person name="Sisneros N.B."/>
            <person name="Smith C.D."/>
            <person name="Smith T.F."/>
            <person name="Spieth J."/>
            <person name="Stage D.E."/>
            <person name="Stark A."/>
            <person name="Stephan W."/>
            <person name="Strausberg R.L."/>
            <person name="Strempel S."/>
            <person name="Sturgill D."/>
            <person name="Sutton G."/>
            <person name="Sutton G.G."/>
            <person name="Tao W."/>
            <person name="Teichmann S."/>
            <person name="Tobari Y.N."/>
            <person name="Tomimura Y."/>
            <person name="Tsolas J.M."/>
            <person name="Valente V.L."/>
            <person name="Venter E."/>
            <person name="Venter J.C."/>
            <person name="Vicario S."/>
            <person name="Vieira F.G."/>
            <person name="Vilella A.J."/>
            <person name="Villasante A."/>
            <person name="Walenz B."/>
            <person name="Wang J."/>
            <person name="Wasserman M."/>
            <person name="Watts T."/>
            <person name="Wilson D."/>
            <person name="Wilson R.K."/>
            <person name="Wing R.A."/>
            <person name="Wolfner M.F."/>
            <person name="Wong A."/>
            <person name="Wong G.K."/>
            <person name="Wu C.I."/>
            <person name="Wu G."/>
            <person name="Yamamoto D."/>
            <person name="Yang H.P."/>
            <person name="Yang S.P."/>
            <person name="Yorke J.A."/>
            <person name="Yoshida K."/>
            <person name="Zdobnov E."/>
            <person name="Zhang P."/>
            <person name="Zhang Y."/>
            <person name="Zimin A.V."/>
            <person name="Baldwin J."/>
            <person name="Abdouelleil A."/>
            <person name="Abdulkadir J."/>
            <person name="Abebe A."/>
            <person name="Abera B."/>
            <person name="Abreu J."/>
            <person name="Acer S.C."/>
            <person name="Aftuck L."/>
            <person name="Alexander A."/>
            <person name="An P."/>
            <person name="Anderson E."/>
            <person name="Anderson S."/>
            <person name="Arachi H."/>
            <person name="Azer M."/>
            <person name="Bachantsang P."/>
            <person name="Barry A."/>
            <person name="Bayul T."/>
            <person name="Berlin A."/>
            <person name="Bessette D."/>
            <person name="Bloom T."/>
            <person name="Blye J."/>
            <person name="Boguslavskiy L."/>
            <person name="Bonnet C."/>
            <person name="Boukhgalter B."/>
            <person name="Bourzgui I."/>
            <person name="Brown A."/>
            <person name="Cahill P."/>
            <person name="Channer S."/>
            <person name="Cheshatsang Y."/>
            <person name="Chuda L."/>
            <person name="Citroen M."/>
            <person name="Collymore A."/>
            <person name="Cooke P."/>
            <person name="Costello M."/>
            <person name="D'Aco K."/>
            <person name="Daza R."/>
            <person name="De Haan G."/>
            <person name="DeGray S."/>
            <person name="DeMaso C."/>
            <person name="Dhargay N."/>
            <person name="Dooley K."/>
            <person name="Dooley E."/>
            <person name="Doricent M."/>
            <person name="Dorje P."/>
            <person name="Dorjee K."/>
            <person name="Dupes A."/>
            <person name="Elong R."/>
            <person name="Falk J."/>
            <person name="Farina A."/>
            <person name="Faro S."/>
            <person name="Ferguson D."/>
            <person name="Fisher S."/>
            <person name="Foley C.D."/>
            <person name="Franke A."/>
            <person name="Friedrich D."/>
            <person name="Gadbois L."/>
            <person name="Gearin G."/>
            <person name="Gearin C.R."/>
            <person name="Giannoukos G."/>
            <person name="Goode T."/>
            <person name="Graham J."/>
            <person name="Grandbois E."/>
            <person name="Grewal S."/>
            <person name="Gyaltsen K."/>
            <person name="Hafez N."/>
            <person name="Hagos B."/>
            <person name="Hall J."/>
            <person name="Henson C."/>
            <person name="Hollinger A."/>
            <person name="Honan T."/>
            <person name="Huard M.D."/>
            <person name="Hughes L."/>
            <person name="Hurhula B."/>
            <person name="Husby M.E."/>
            <person name="Kamat A."/>
            <person name="Kanga B."/>
            <person name="Kashin S."/>
            <person name="Khazanovich D."/>
            <person name="Kisner P."/>
            <person name="Lance K."/>
            <person name="Lara M."/>
            <person name="Lee W."/>
            <person name="Lennon N."/>
            <person name="Letendre F."/>
            <person name="LeVine R."/>
            <person name="Lipovsky A."/>
            <person name="Liu X."/>
            <person name="Liu J."/>
            <person name="Liu S."/>
            <person name="Lokyitsang T."/>
            <person name="Lokyitsang Y."/>
            <person name="Lubonja R."/>
            <person name="Lui A."/>
            <person name="MacDonald P."/>
            <person name="Magnisalis V."/>
            <person name="Maru K."/>
            <person name="Matthews C."/>
            <person name="McCusker W."/>
            <person name="McDonough S."/>
            <person name="Mehta T."/>
            <person name="Meldrim J."/>
            <person name="Meneus L."/>
            <person name="Mihai O."/>
            <person name="Mihalev A."/>
            <person name="Mihova T."/>
            <person name="Mittelman R."/>
            <person name="Mlenga V."/>
            <person name="Montmayeur A."/>
            <person name="Mulrain L."/>
            <person name="Navidi A."/>
            <person name="Naylor J."/>
            <person name="Negash T."/>
            <person name="Nguyen T."/>
            <person name="Nguyen N."/>
            <person name="Nicol R."/>
            <person name="Norbu C."/>
            <person name="Norbu N."/>
            <person name="Novod N."/>
            <person name="O'Neill B."/>
            <person name="Osman S."/>
            <person name="Markiewicz E."/>
            <person name="Oyono O.L."/>
            <person name="Patti C."/>
            <person name="Phunkhang P."/>
            <person name="Pierre F."/>
            <person name="Priest M."/>
            <person name="Raghuraman S."/>
            <person name="Rege F."/>
            <person name="Reyes R."/>
            <person name="Rise C."/>
            <person name="Rogov P."/>
            <person name="Ross K."/>
            <person name="Ryan E."/>
            <person name="Settipalli S."/>
            <person name="Shea T."/>
            <person name="Sherpa N."/>
            <person name="Shi L."/>
            <person name="Shih D."/>
            <person name="Sparrow T."/>
            <person name="Spaulding J."/>
            <person name="Stalker J."/>
            <person name="Stange-Thomann N."/>
            <person name="Stavropoulos S."/>
            <person name="Stone C."/>
            <person name="Strader C."/>
            <person name="Tesfaye S."/>
            <person name="Thomson T."/>
            <person name="Thoulutsang Y."/>
            <person name="Thoulutsang D."/>
            <person name="Topham K."/>
            <person name="Topping I."/>
            <person name="Tsamla T."/>
            <person name="Vassiliev H."/>
            <person name="Vo A."/>
            <person name="Wangchuk T."/>
            <person name="Wangdi T."/>
            <person name="Weiand M."/>
            <person name="Wilkinson J."/>
            <person name="Wilson A."/>
            <person name="Yadav S."/>
            <person name="Young G."/>
            <person name="Yu Q."/>
            <person name="Zembek L."/>
            <person name="Zhong D."/>
            <person name="Zimmer A."/>
            <person name="Zwirko Z."/>
            <person name="Jaffe D.B."/>
            <person name="Alvarez P."/>
            <person name="Brockman W."/>
            <person name="Butler J."/>
            <person name="Chin C."/>
            <person name="Gnerre S."/>
            <person name="Grabherr M."/>
            <person name="Kleber M."/>
            <person name="Mauceli E."/>
            <person name="MacCallum I."/>
        </authorList>
    </citation>
    <scope>NUCLEOTIDE SEQUENCE [LARGE SCALE GENOMIC DNA]</scope>
    <source>
        <strain evidence="4">Tai18E2 / Tucson 14021-0261.01</strain>
    </source>
</reference>
<dbReference type="AlphaFoldDB" id="B4P2L6"/>
<organism evidence="3 4">
    <name type="scientific">Drosophila yakuba</name>
    <name type="common">Fruit fly</name>
    <dbReference type="NCBI Taxonomy" id="7245"/>
    <lineage>
        <taxon>Eukaryota</taxon>
        <taxon>Metazoa</taxon>
        <taxon>Ecdysozoa</taxon>
        <taxon>Arthropoda</taxon>
        <taxon>Hexapoda</taxon>
        <taxon>Insecta</taxon>
        <taxon>Pterygota</taxon>
        <taxon>Neoptera</taxon>
        <taxon>Endopterygota</taxon>
        <taxon>Diptera</taxon>
        <taxon>Brachycera</taxon>
        <taxon>Muscomorpha</taxon>
        <taxon>Ephydroidea</taxon>
        <taxon>Drosophilidae</taxon>
        <taxon>Drosophila</taxon>
        <taxon>Sophophora</taxon>
    </lineage>
</organism>
<proteinExistence type="predicted"/>
<feature type="signal peptide" evidence="2">
    <location>
        <begin position="1"/>
        <end position="22"/>
    </location>
</feature>
<dbReference type="PhylomeDB" id="B4P2L6"/>
<feature type="chain" id="PRO_5002818041" description="Secreted protein" evidence="2">
    <location>
        <begin position="23"/>
        <end position="97"/>
    </location>
</feature>
<dbReference type="HOGENOM" id="CLU_2361965_0_0_1"/>
<evidence type="ECO:0000313" key="4">
    <source>
        <dbReference type="Proteomes" id="UP000002282"/>
    </source>
</evidence>
<evidence type="ECO:0000256" key="2">
    <source>
        <dbReference type="SAM" id="SignalP"/>
    </source>
</evidence>
<protein>
    <recommendedName>
        <fullName evidence="5">Secreted protein</fullName>
    </recommendedName>
</protein>
<keyword evidence="2" id="KW-0732">Signal</keyword>
<evidence type="ECO:0000256" key="1">
    <source>
        <dbReference type="SAM" id="MobiDB-lite"/>
    </source>
</evidence>
<keyword evidence="4" id="KW-1185">Reference proteome</keyword>
<evidence type="ECO:0008006" key="5">
    <source>
        <dbReference type="Google" id="ProtNLM"/>
    </source>
</evidence>
<dbReference type="OrthoDB" id="7868837at2759"/>
<evidence type="ECO:0000313" key="3">
    <source>
        <dbReference type="EMBL" id="EDW88246.1"/>
    </source>
</evidence>
<dbReference type="EMBL" id="CM000157">
    <property type="protein sequence ID" value="EDW88246.1"/>
    <property type="molecule type" value="Genomic_DNA"/>
</dbReference>
<dbReference type="Proteomes" id="UP000002282">
    <property type="component" value="Chromosome 2L"/>
</dbReference>
<reference evidence="3 4" key="2">
    <citation type="journal article" date="2007" name="PLoS Biol.">
        <title>Principles of genome evolution in the Drosophila melanogaster species group.</title>
        <authorList>
            <person name="Ranz J.M."/>
            <person name="Maurin D."/>
            <person name="Chan Y.S."/>
            <person name="von Grotthuss M."/>
            <person name="Hillier L.W."/>
            <person name="Roote J."/>
            <person name="Ashburner M."/>
            <person name="Bergman C.M."/>
        </authorList>
    </citation>
    <scope>NUCLEOTIDE SEQUENCE [LARGE SCALE GENOMIC DNA]</scope>
    <source>
        <strain evidence="4">Tai18E2 / Tucson 14021-0261.01</strain>
    </source>
</reference>